<reference evidence="3 4" key="1">
    <citation type="submission" date="2020-01" db="EMBL/GenBank/DDBJ databases">
        <title>Genome sequence of Desulfovibrio aerotolerans DSM 16695(T).</title>
        <authorList>
            <person name="Karnachuk O."/>
            <person name="Avakyan M."/>
            <person name="Mardanov A."/>
            <person name="Kadnikov V."/>
            <person name="Ravin N."/>
        </authorList>
    </citation>
    <scope>NUCLEOTIDE SEQUENCE [LARGE SCALE GENOMIC DNA]</scope>
    <source>
        <strain evidence="3 4">DSM 16695</strain>
    </source>
</reference>
<dbReference type="EMBL" id="WVUD01000004">
    <property type="protein sequence ID" value="MYL82273.1"/>
    <property type="molecule type" value="Genomic_DNA"/>
</dbReference>
<proteinExistence type="predicted"/>
<comment type="caution">
    <text evidence="3">The sequence shown here is derived from an EMBL/GenBank/DDBJ whole genome shotgun (WGS) entry which is preliminary data.</text>
</comment>
<dbReference type="SUPFAM" id="SSF47413">
    <property type="entry name" value="lambda repressor-like DNA-binding domains"/>
    <property type="match status" value="1"/>
</dbReference>
<protein>
    <submittedName>
        <fullName evidence="3">HigA family addiction module antidote protein</fullName>
    </submittedName>
</protein>
<dbReference type="PROSITE" id="PS50943">
    <property type="entry name" value="HTH_CROC1"/>
    <property type="match status" value="1"/>
</dbReference>
<feature type="domain" description="HTH cro/C1-type" evidence="2">
    <location>
        <begin position="11"/>
        <end position="65"/>
    </location>
</feature>
<keyword evidence="4" id="KW-1185">Reference proteome</keyword>
<sequence length="105" mass="11938">MRTPIHPGTLLADELQELNMSANQLASYLKVPANRITQLLKGQRAVTADTARRLAQFFGTTPQYWMNLQMIFEIDRDRLEQSKEAEINAIPRFDHLPSVPVACLT</sequence>
<gene>
    <name evidence="3" type="ORF">GTA51_03860</name>
</gene>
<evidence type="ECO:0000259" key="2">
    <source>
        <dbReference type="PROSITE" id="PS50943"/>
    </source>
</evidence>
<dbReference type="InterPro" id="IPR013430">
    <property type="entry name" value="Toxin_antidote_HigA"/>
</dbReference>
<dbReference type="OrthoDB" id="9798100at2"/>
<dbReference type="NCBIfam" id="TIGR02607">
    <property type="entry name" value="antidote_HigA"/>
    <property type="match status" value="1"/>
</dbReference>
<dbReference type="AlphaFoldDB" id="A0A7C9MJN6"/>
<evidence type="ECO:0000313" key="3">
    <source>
        <dbReference type="EMBL" id="MYL82273.1"/>
    </source>
</evidence>
<dbReference type="Proteomes" id="UP000482487">
    <property type="component" value="Unassembled WGS sequence"/>
</dbReference>
<dbReference type="CDD" id="cd00093">
    <property type="entry name" value="HTH_XRE"/>
    <property type="match status" value="1"/>
</dbReference>
<name>A0A7C9MJN6_9BACT</name>
<dbReference type="InterPro" id="IPR010982">
    <property type="entry name" value="Lambda_DNA-bd_dom_sf"/>
</dbReference>
<dbReference type="PANTHER" id="PTHR36924:SF1">
    <property type="entry name" value="ANTITOXIN HIGA-1"/>
    <property type="match status" value="1"/>
</dbReference>
<evidence type="ECO:0000256" key="1">
    <source>
        <dbReference type="ARBA" id="ARBA00023125"/>
    </source>
</evidence>
<dbReference type="Gene3D" id="1.10.260.40">
    <property type="entry name" value="lambda repressor-like DNA-binding domains"/>
    <property type="match status" value="1"/>
</dbReference>
<keyword evidence="1" id="KW-0238">DNA-binding</keyword>
<dbReference type="SMART" id="SM00530">
    <property type="entry name" value="HTH_XRE"/>
    <property type="match status" value="1"/>
</dbReference>
<dbReference type="InterPro" id="IPR001387">
    <property type="entry name" value="Cro/C1-type_HTH"/>
</dbReference>
<accession>A0A7C9MJN6</accession>
<dbReference type="PANTHER" id="PTHR36924">
    <property type="entry name" value="ANTITOXIN HIGA-1"/>
    <property type="match status" value="1"/>
</dbReference>
<evidence type="ECO:0000313" key="4">
    <source>
        <dbReference type="Proteomes" id="UP000482487"/>
    </source>
</evidence>
<dbReference type="Pfam" id="PF01381">
    <property type="entry name" value="HTH_3"/>
    <property type="match status" value="1"/>
</dbReference>
<dbReference type="GO" id="GO:0003677">
    <property type="term" value="F:DNA binding"/>
    <property type="evidence" value="ECO:0007669"/>
    <property type="project" value="UniProtKB-KW"/>
</dbReference>
<organism evidence="3 4">
    <name type="scientific">Solidesulfovibrio aerotolerans</name>
    <dbReference type="NCBI Taxonomy" id="295255"/>
    <lineage>
        <taxon>Bacteria</taxon>
        <taxon>Pseudomonadati</taxon>
        <taxon>Thermodesulfobacteriota</taxon>
        <taxon>Desulfovibrionia</taxon>
        <taxon>Desulfovibrionales</taxon>
        <taxon>Desulfovibrionaceae</taxon>
        <taxon>Solidesulfovibrio</taxon>
    </lineage>
</organism>